<evidence type="ECO:0000256" key="7">
    <source>
        <dbReference type="ARBA" id="ARBA00055029"/>
    </source>
</evidence>
<evidence type="ECO:0000256" key="5">
    <source>
        <dbReference type="ARBA" id="ARBA00022842"/>
    </source>
</evidence>
<evidence type="ECO:0000256" key="9">
    <source>
        <dbReference type="ARBA" id="ARBA00072473"/>
    </source>
</evidence>
<dbReference type="PROSITE" id="PS00444">
    <property type="entry name" value="POLYPRENYL_SYNTHASE_2"/>
    <property type="match status" value="1"/>
</dbReference>
<comment type="cofactor">
    <cofactor evidence="1">
        <name>Mg(2+)</name>
        <dbReference type="ChEBI" id="CHEBI:18420"/>
    </cofactor>
</comment>
<dbReference type="PANTHER" id="PTHR12001:SF69">
    <property type="entry name" value="ALL TRANS-POLYPRENYL-DIPHOSPHATE SYNTHASE PDSS1"/>
    <property type="match status" value="1"/>
</dbReference>
<evidence type="ECO:0000256" key="8">
    <source>
        <dbReference type="ARBA" id="ARBA00066511"/>
    </source>
</evidence>
<dbReference type="GO" id="GO:0008299">
    <property type="term" value="P:isoprenoid biosynthetic process"/>
    <property type="evidence" value="ECO:0007669"/>
    <property type="project" value="InterPro"/>
</dbReference>
<dbReference type="AlphaFoldDB" id="A0A136A337"/>
<dbReference type="RefSeq" id="WP_068372426.1">
    <property type="nucleotide sequence ID" value="NZ_LSNE01000003.1"/>
</dbReference>
<dbReference type="GO" id="GO:0046872">
    <property type="term" value="F:metal ion binding"/>
    <property type="evidence" value="ECO:0007669"/>
    <property type="project" value="UniProtKB-KW"/>
</dbReference>
<dbReference type="EMBL" id="LSNE01000003">
    <property type="protein sequence ID" value="KXI29624.1"/>
    <property type="molecule type" value="Genomic_DNA"/>
</dbReference>
<evidence type="ECO:0000256" key="2">
    <source>
        <dbReference type="ARBA" id="ARBA00006706"/>
    </source>
</evidence>
<evidence type="ECO:0000256" key="1">
    <source>
        <dbReference type="ARBA" id="ARBA00001946"/>
    </source>
</evidence>
<comment type="similarity">
    <text evidence="2 12">Belongs to the FPP/GGPP synthase family.</text>
</comment>
<comment type="function">
    <text evidence="7">Supplies octaprenyl diphosphate, the precursor for the side chain of the isoprenoid quinones ubiquinone and menaquinone.</text>
</comment>
<dbReference type="STRING" id="1799789.AX660_06115"/>
<dbReference type="Gene3D" id="1.10.600.10">
    <property type="entry name" value="Farnesyl Diphosphate Synthase"/>
    <property type="match status" value="1"/>
</dbReference>
<dbReference type="FunFam" id="1.10.600.10:FF:000002">
    <property type="entry name" value="Octaprenyl diphosphate synthase"/>
    <property type="match status" value="1"/>
</dbReference>
<keyword evidence="14" id="KW-1185">Reference proteome</keyword>
<evidence type="ECO:0000256" key="6">
    <source>
        <dbReference type="ARBA" id="ARBA00051506"/>
    </source>
</evidence>
<dbReference type="InterPro" id="IPR000092">
    <property type="entry name" value="Polyprenyl_synt"/>
</dbReference>
<dbReference type="InterPro" id="IPR008949">
    <property type="entry name" value="Isoprenoid_synthase_dom_sf"/>
</dbReference>
<dbReference type="PANTHER" id="PTHR12001">
    <property type="entry name" value="GERANYLGERANYL PYROPHOSPHATE SYNTHASE"/>
    <property type="match status" value="1"/>
</dbReference>
<keyword evidence="4" id="KW-0479">Metal-binding</keyword>
<dbReference type="NCBIfam" id="NF008140">
    <property type="entry name" value="PRK10888.1"/>
    <property type="match status" value="1"/>
</dbReference>
<dbReference type="SFLD" id="SFLDS00005">
    <property type="entry name" value="Isoprenoid_Synthase_Type_I"/>
    <property type="match status" value="1"/>
</dbReference>
<evidence type="ECO:0000256" key="10">
    <source>
        <dbReference type="ARBA" id="ARBA00079637"/>
    </source>
</evidence>
<evidence type="ECO:0000256" key="4">
    <source>
        <dbReference type="ARBA" id="ARBA00022723"/>
    </source>
</evidence>
<evidence type="ECO:0000256" key="11">
    <source>
        <dbReference type="ARBA" id="ARBA00083124"/>
    </source>
</evidence>
<organism evidence="13 14">
    <name type="scientific">Paraglaciecola hydrolytica</name>
    <dbReference type="NCBI Taxonomy" id="1799789"/>
    <lineage>
        <taxon>Bacteria</taxon>
        <taxon>Pseudomonadati</taxon>
        <taxon>Pseudomonadota</taxon>
        <taxon>Gammaproteobacteria</taxon>
        <taxon>Alteromonadales</taxon>
        <taxon>Alteromonadaceae</taxon>
        <taxon>Paraglaciecola</taxon>
    </lineage>
</organism>
<dbReference type="GO" id="GO:0106350">
    <property type="term" value="F:all-trans-octaprenyl-diphosphate synthase activity"/>
    <property type="evidence" value="ECO:0007669"/>
    <property type="project" value="UniProtKB-EC"/>
</dbReference>
<evidence type="ECO:0000313" key="14">
    <source>
        <dbReference type="Proteomes" id="UP000070299"/>
    </source>
</evidence>
<dbReference type="EC" id="2.5.1.90" evidence="8"/>
<gene>
    <name evidence="13" type="ORF">AX660_06115</name>
</gene>
<keyword evidence="3 12" id="KW-0808">Transferase</keyword>
<dbReference type="InterPro" id="IPR033749">
    <property type="entry name" value="Polyprenyl_synt_CS"/>
</dbReference>
<evidence type="ECO:0000256" key="12">
    <source>
        <dbReference type="RuleBase" id="RU004466"/>
    </source>
</evidence>
<evidence type="ECO:0000256" key="3">
    <source>
        <dbReference type="ARBA" id="ARBA00022679"/>
    </source>
</evidence>
<reference evidence="14" key="1">
    <citation type="submission" date="2016-02" db="EMBL/GenBank/DDBJ databases">
        <authorList>
            <person name="Schultz-Johansen M."/>
            <person name="Glaring M.A."/>
            <person name="Bech P.K."/>
            <person name="Stougaard P."/>
        </authorList>
    </citation>
    <scope>NUCLEOTIDE SEQUENCE [LARGE SCALE GENOMIC DNA]</scope>
    <source>
        <strain evidence="14">S66</strain>
    </source>
</reference>
<dbReference type="SUPFAM" id="SSF48576">
    <property type="entry name" value="Terpenoid synthases"/>
    <property type="match status" value="1"/>
</dbReference>
<accession>A0A136A337</accession>
<sequence>MELEEIRQLAQTDMLAVNELIQHQVNSDVSLINQLGFYIVNSGGKRLRPLLTVLAARAVNIQNNQHHTLAAIIEFIHTSTLLHDDVVDESTMRRGRETANAVFGNQASVLVGDFLYSRSFQMMVSLQQMRVMEILSDATNVIAEGEVLQLMNCNDPATSEERYMQVIYCKTAKLFEAATLLAAVLTKQSPEIELAMQDYGKYLGTAFQLVDDILDYAADSDEMGKNVGDDLSEGKPTLPLLYAMWHGNATQAQLIKNAIETGDGMQHFTAIMQAMSDTGALEYTKQQALDAADQAIAALAPLPESDYKQALIGLAHISVERAA</sequence>
<comment type="caution">
    <text evidence="13">The sequence shown here is derived from an EMBL/GenBank/DDBJ whole genome shotgun (WGS) entry which is preliminary data.</text>
</comment>
<comment type="catalytic activity">
    <reaction evidence="6">
        <text>5 isopentenyl diphosphate + (2E,6E)-farnesyl diphosphate = all-trans-octaprenyl diphosphate + 5 diphosphate</text>
        <dbReference type="Rhea" id="RHEA:27798"/>
        <dbReference type="ChEBI" id="CHEBI:33019"/>
        <dbReference type="ChEBI" id="CHEBI:57711"/>
        <dbReference type="ChEBI" id="CHEBI:128769"/>
        <dbReference type="ChEBI" id="CHEBI:175763"/>
        <dbReference type="EC" id="2.5.1.90"/>
    </reaction>
</comment>
<dbReference type="CDD" id="cd00685">
    <property type="entry name" value="Trans_IPPS_HT"/>
    <property type="match status" value="1"/>
</dbReference>
<dbReference type="Proteomes" id="UP000070299">
    <property type="component" value="Unassembled WGS sequence"/>
</dbReference>
<protein>
    <recommendedName>
        <fullName evidence="9">Octaprenyl diphosphate synthase</fullName>
        <ecNumber evidence="8">2.5.1.90</ecNumber>
    </recommendedName>
    <alternativeName>
        <fullName evidence="11">All-trans-octaprenyl-diphosphate synthase</fullName>
    </alternativeName>
    <alternativeName>
        <fullName evidence="10">Octaprenyl pyrophosphate synthase</fullName>
    </alternativeName>
</protein>
<dbReference type="Pfam" id="PF00348">
    <property type="entry name" value="polyprenyl_synt"/>
    <property type="match status" value="1"/>
</dbReference>
<keyword evidence="5" id="KW-0460">Magnesium</keyword>
<dbReference type="PROSITE" id="PS00723">
    <property type="entry name" value="POLYPRENYL_SYNTHASE_1"/>
    <property type="match status" value="1"/>
</dbReference>
<name>A0A136A337_9ALTE</name>
<proteinExistence type="inferred from homology"/>
<dbReference type="OrthoDB" id="9805316at2"/>
<evidence type="ECO:0000313" key="13">
    <source>
        <dbReference type="EMBL" id="KXI29624.1"/>
    </source>
</evidence>